<feature type="transmembrane region" description="Helical" evidence="2">
    <location>
        <begin position="12"/>
        <end position="33"/>
    </location>
</feature>
<accession>A0A316FC72</accession>
<dbReference type="PROSITE" id="PS51318">
    <property type="entry name" value="TAT"/>
    <property type="match status" value="1"/>
</dbReference>
<keyword evidence="4" id="KW-1185">Reference proteome</keyword>
<dbReference type="Proteomes" id="UP000245697">
    <property type="component" value="Unassembled WGS sequence"/>
</dbReference>
<keyword evidence="2" id="KW-1133">Transmembrane helix</keyword>
<keyword evidence="2" id="KW-0812">Transmembrane</keyword>
<reference evidence="3 4" key="1">
    <citation type="submission" date="2018-05" db="EMBL/GenBank/DDBJ databases">
        <title>Genomic Encyclopedia of Archaeal and Bacterial Type Strains, Phase II (KMG-II): from individual species to whole genera.</title>
        <authorList>
            <person name="Goeker M."/>
        </authorList>
    </citation>
    <scope>NUCLEOTIDE SEQUENCE [LARGE SCALE GENOMIC DNA]</scope>
    <source>
        <strain evidence="3 4">DSM 45184</strain>
    </source>
</reference>
<protein>
    <submittedName>
        <fullName evidence="3">Tyrosinase co-factor MelC1</fullName>
    </submittedName>
</protein>
<sequence>MTPSTSVNRRDVLRYGAATAAVVSGVAGAQMLATPAAGKDPRDFELEYRGKRIRGVHVGAQEVRSLARGRSRSHEVWINDRKLSVMEVDLPGATIGFISAINHYQPVLIDTDRNRGGLLELTKRAVDVLGDTELTALAGVGHEHGS</sequence>
<dbReference type="InterPro" id="IPR006311">
    <property type="entry name" value="TAT_signal"/>
</dbReference>
<dbReference type="Pfam" id="PF06236">
    <property type="entry name" value="MelC1"/>
    <property type="match status" value="1"/>
</dbReference>
<evidence type="ECO:0000313" key="3">
    <source>
        <dbReference type="EMBL" id="PWK46464.1"/>
    </source>
</evidence>
<dbReference type="AlphaFoldDB" id="A0A316FC72"/>
<proteinExistence type="inferred from homology"/>
<organism evidence="3 4">
    <name type="scientific">Actinoplanes xinjiangensis</name>
    <dbReference type="NCBI Taxonomy" id="512350"/>
    <lineage>
        <taxon>Bacteria</taxon>
        <taxon>Bacillati</taxon>
        <taxon>Actinomycetota</taxon>
        <taxon>Actinomycetes</taxon>
        <taxon>Micromonosporales</taxon>
        <taxon>Micromonosporaceae</taxon>
        <taxon>Actinoplanes</taxon>
    </lineage>
</organism>
<dbReference type="Gene3D" id="3.30.1880.10">
    <property type="entry name" value="protein ne1242 domain like"/>
    <property type="match status" value="1"/>
</dbReference>
<name>A0A316FC72_9ACTN</name>
<dbReference type="InterPro" id="IPR023199">
    <property type="entry name" value="GriE/MELC1_sf"/>
</dbReference>
<keyword evidence="2" id="KW-0472">Membrane</keyword>
<comment type="similarity">
    <text evidence="1">Belongs to the melC1 family.</text>
</comment>
<evidence type="ECO:0000256" key="2">
    <source>
        <dbReference type="SAM" id="Phobius"/>
    </source>
</evidence>
<dbReference type="GO" id="GO:0042438">
    <property type="term" value="P:melanin biosynthetic process"/>
    <property type="evidence" value="ECO:0007669"/>
    <property type="project" value="InterPro"/>
</dbReference>
<gene>
    <name evidence="3" type="ORF">BC793_10929</name>
</gene>
<evidence type="ECO:0000256" key="1">
    <source>
        <dbReference type="ARBA" id="ARBA00009871"/>
    </source>
</evidence>
<dbReference type="GO" id="GO:0005507">
    <property type="term" value="F:copper ion binding"/>
    <property type="evidence" value="ECO:0007669"/>
    <property type="project" value="InterPro"/>
</dbReference>
<dbReference type="OrthoDB" id="3294973at2"/>
<comment type="caution">
    <text evidence="3">The sequence shown here is derived from an EMBL/GenBank/DDBJ whole genome shotgun (WGS) entry which is preliminary data.</text>
</comment>
<dbReference type="InterPro" id="IPR010928">
    <property type="entry name" value="MelC1"/>
</dbReference>
<evidence type="ECO:0000313" key="4">
    <source>
        <dbReference type="Proteomes" id="UP000245697"/>
    </source>
</evidence>
<dbReference type="EMBL" id="QGGR01000009">
    <property type="protein sequence ID" value="PWK46464.1"/>
    <property type="molecule type" value="Genomic_DNA"/>
</dbReference>
<dbReference type="RefSeq" id="WP_158319326.1">
    <property type="nucleotide sequence ID" value="NZ_BONA01000052.1"/>
</dbReference>